<dbReference type="InterPro" id="IPR035068">
    <property type="entry name" value="TldD/PmbA_N"/>
</dbReference>
<dbReference type="GO" id="GO:0006508">
    <property type="term" value="P:proteolysis"/>
    <property type="evidence" value="ECO:0007669"/>
    <property type="project" value="InterPro"/>
</dbReference>
<protein>
    <recommendedName>
        <fullName evidence="1">Metalloprotease TldD/E C-terminal domain-containing protein</fullName>
    </recommendedName>
</protein>
<dbReference type="AlphaFoldDB" id="A0A382AE36"/>
<dbReference type="PANTHER" id="PTHR43421">
    <property type="entry name" value="METALLOPROTEASE PMBA"/>
    <property type="match status" value="1"/>
</dbReference>
<name>A0A382AE36_9ZZZZ</name>
<proteinExistence type="predicted"/>
<reference evidence="2" key="1">
    <citation type="submission" date="2018-05" db="EMBL/GenBank/DDBJ databases">
        <authorList>
            <person name="Lanie J.A."/>
            <person name="Ng W.-L."/>
            <person name="Kazmierczak K.M."/>
            <person name="Andrzejewski T.M."/>
            <person name="Davidsen T.M."/>
            <person name="Wayne K.J."/>
            <person name="Tettelin H."/>
            <person name="Glass J.I."/>
            <person name="Rusch D."/>
            <person name="Podicherti R."/>
            <person name="Tsui H.-C.T."/>
            <person name="Winkler M.E."/>
        </authorList>
    </citation>
    <scope>NUCLEOTIDE SEQUENCE</scope>
</reference>
<feature type="domain" description="Metalloprotease TldD/E C-terminal" evidence="1">
    <location>
        <begin position="187"/>
        <end position="380"/>
    </location>
</feature>
<dbReference type="Pfam" id="PF19289">
    <property type="entry name" value="PmbA_TldD_3rd"/>
    <property type="match status" value="1"/>
</dbReference>
<dbReference type="GO" id="GO:0005829">
    <property type="term" value="C:cytosol"/>
    <property type="evidence" value="ECO:0007669"/>
    <property type="project" value="TreeGrafter"/>
</dbReference>
<accession>A0A382AE36</accession>
<feature type="non-terminal residue" evidence="2">
    <location>
        <position position="1"/>
    </location>
</feature>
<dbReference type="EMBL" id="UINC01025017">
    <property type="protein sequence ID" value="SVA99825.1"/>
    <property type="molecule type" value="Genomic_DNA"/>
</dbReference>
<dbReference type="InterPro" id="IPR047657">
    <property type="entry name" value="PmbA"/>
</dbReference>
<gene>
    <name evidence="2" type="ORF">METZ01_LOCUS152679</name>
</gene>
<dbReference type="InterPro" id="IPR036059">
    <property type="entry name" value="TldD/PmbA_sf"/>
</dbReference>
<dbReference type="InterPro" id="IPR045569">
    <property type="entry name" value="Metalloprtase-TldD/E_C"/>
</dbReference>
<organism evidence="2">
    <name type="scientific">marine metagenome</name>
    <dbReference type="NCBI Taxonomy" id="408172"/>
    <lineage>
        <taxon>unclassified sequences</taxon>
        <taxon>metagenomes</taxon>
        <taxon>ecological metagenomes</taxon>
    </lineage>
</organism>
<feature type="non-terminal residue" evidence="2">
    <location>
        <position position="382"/>
    </location>
</feature>
<dbReference type="GO" id="GO:0008237">
    <property type="term" value="F:metallopeptidase activity"/>
    <property type="evidence" value="ECO:0007669"/>
    <property type="project" value="InterPro"/>
</dbReference>
<dbReference type="Gene3D" id="3.30.2290.10">
    <property type="entry name" value="PmbA/TldD superfamily"/>
    <property type="match status" value="1"/>
</dbReference>
<dbReference type="PANTHER" id="PTHR43421:SF1">
    <property type="entry name" value="METALLOPROTEASE PMBA"/>
    <property type="match status" value="1"/>
</dbReference>
<sequence length="382" mass="42594">MTLFRTTYNSSMGMSVIKDQKKGSTSINKTDKDSIDVAVKQVIEMANGSQPDKAYDIAELQPHQVFSKGDEIANMDNMYKSLEEFLEYVKSTYPKIQLEQAILDFTHTQSIFQNTNGVDFEIREGMYGFSPFFLSKDDKNISSFNYTGFSSLIIDKPLHHYGTVNTLLKQSVEQLNTQNIKDKFVGKIVVTPDCIGEFLDFITNDISDGKMISGNSLYKNKLNKQITHPKLTLHSCPVSDEIADGYFVTGDGYVAENKTIIDKGILKTHLLGLYGSKKLNRKRAVNDGGAYIVEPGSKSYSDIIKNIDQGILLSRFSGGYPAANGDFSGVAKNSYYIKNGKVKYPITETMVSGNICEIFENIDQISSDRIDFGSGILPWISF</sequence>
<dbReference type="SUPFAM" id="SSF111283">
    <property type="entry name" value="Putative modulator of DNA gyrase, PmbA/TldD"/>
    <property type="match status" value="1"/>
</dbReference>
<evidence type="ECO:0000313" key="2">
    <source>
        <dbReference type="EMBL" id="SVA99825.1"/>
    </source>
</evidence>
<evidence type="ECO:0000259" key="1">
    <source>
        <dbReference type="Pfam" id="PF19289"/>
    </source>
</evidence>